<evidence type="ECO:0000313" key="4">
    <source>
        <dbReference type="Proteomes" id="UP000198836"/>
    </source>
</evidence>
<dbReference type="EMBL" id="FOJM01000007">
    <property type="protein sequence ID" value="SFA48455.1"/>
    <property type="molecule type" value="Genomic_DNA"/>
</dbReference>
<gene>
    <name evidence="3" type="ORF">SAMN04488511_107126</name>
</gene>
<reference evidence="4" key="1">
    <citation type="submission" date="2016-10" db="EMBL/GenBank/DDBJ databases">
        <authorList>
            <person name="Varghese N."/>
            <person name="Submissions S."/>
        </authorList>
    </citation>
    <scope>NUCLEOTIDE SEQUENCE [LARGE SCALE GENOMIC DNA]</scope>
    <source>
        <strain evidence="4">DSM 18130</strain>
    </source>
</reference>
<evidence type="ECO:0000259" key="2">
    <source>
        <dbReference type="PROSITE" id="PS50164"/>
    </source>
</evidence>
<comment type="similarity">
    <text evidence="1">Belongs to the UPF0213 family.</text>
</comment>
<dbReference type="AlphaFoldDB" id="A0A1I0T9K3"/>
<feature type="domain" description="GIY-YIG" evidence="2">
    <location>
        <begin position="1"/>
        <end position="79"/>
    </location>
</feature>
<dbReference type="Pfam" id="PF01541">
    <property type="entry name" value="GIY-YIG"/>
    <property type="match status" value="1"/>
</dbReference>
<proteinExistence type="inferred from homology"/>
<evidence type="ECO:0000256" key="1">
    <source>
        <dbReference type="ARBA" id="ARBA00007435"/>
    </source>
</evidence>
<accession>A0A1I0T9K3</accession>
<keyword evidence="3" id="KW-0255">Endonuclease</keyword>
<keyword evidence="3" id="KW-0378">Hydrolase</keyword>
<dbReference type="PANTHER" id="PTHR34477:SF1">
    <property type="entry name" value="UPF0213 PROTEIN YHBQ"/>
    <property type="match status" value="1"/>
</dbReference>
<organism evidence="3 4">
    <name type="scientific">Pedobacter suwonensis</name>
    <dbReference type="NCBI Taxonomy" id="332999"/>
    <lineage>
        <taxon>Bacteria</taxon>
        <taxon>Pseudomonadati</taxon>
        <taxon>Bacteroidota</taxon>
        <taxon>Sphingobacteriia</taxon>
        <taxon>Sphingobacteriales</taxon>
        <taxon>Sphingobacteriaceae</taxon>
        <taxon>Pedobacter</taxon>
    </lineage>
</organism>
<dbReference type="STRING" id="332999.SAMN04488511_107126"/>
<dbReference type="InterPro" id="IPR000305">
    <property type="entry name" value="GIY-YIG_endonuc"/>
</dbReference>
<name>A0A1I0T9K3_9SPHI</name>
<dbReference type="GO" id="GO:0004519">
    <property type="term" value="F:endonuclease activity"/>
    <property type="evidence" value="ECO:0007669"/>
    <property type="project" value="UniProtKB-KW"/>
</dbReference>
<dbReference type="Gene3D" id="3.40.1440.10">
    <property type="entry name" value="GIY-YIG endonuclease"/>
    <property type="match status" value="1"/>
</dbReference>
<dbReference type="Proteomes" id="UP000198836">
    <property type="component" value="Unassembled WGS sequence"/>
</dbReference>
<keyword evidence="3" id="KW-0540">Nuclease</keyword>
<dbReference type="InterPro" id="IPR035901">
    <property type="entry name" value="GIY-YIG_endonuc_sf"/>
</dbReference>
<dbReference type="SUPFAM" id="SSF82771">
    <property type="entry name" value="GIY-YIG endonuclease"/>
    <property type="match status" value="1"/>
</dbReference>
<keyword evidence="4" id="KW-1185">Reference proteome</keyword>
<protein>
    <submittedName>
        <fullName evidence="3">Putative endonuclease</fullName>
    </submittedName>
</protein>
<dbReference type="InterPro" id="IPR050190">
    <property type="entry name" value="UPF0213_domain"/>
</dbReference>
<dbReference type="RefSeq" id="WP_090983101.1">
    <property type="nucleotide sequence ID" value="NZ_FOJM01000007.1"/>
</dbReference>
<sequence>MTYYLYILYSKMANLYYVGYTSDYVRRLEEHNNLAVSTFTSKHRPWHLKAVFSCGHVEAEAMRLERFIKSQKSRKLIERMVKGEILTGILAQLVRVPHVRD</sequence>
<evidence type="ECO:0000313" key="3">
    <source>
        <dbReference type="EMBL" id="SFA48455.1"/>
    </source>
</evidence>
<dbReference type="PANTHER" id="PTHR34477">
    <property type="entry name" value="UPF0213 PROTEIN YHBQ"/>
    <property type="match status" value="1"/>
</dbReference>
<dbReference type="PROSITE" id="PS50164">
    <property type="entry name" value="GIY_YIG"/>
    <property type="match status" value="1"/>
</dbReference>